<organism evidence="2 3">
    <name type="scientific">Jaapia argillacea MUCL 33604</name>
    <dbReference type="NCBI Taxonomy" id="933084"/>
    <lineage>
        <taxon>Eukaryota</taxon>
        <taxon>Fungi</taxon>
        <taxon>Dikarya</taxon>
        <taxon>Basidiomycota</taxon>
        <taxon>Agaricomycotina</taxon>
        <taxon>Agaricomycetes</taxon>
        <taxon>Agaricomycetidae</taxon>
        <taxon>Jaapiales</taxon>
        <taxon>Jaapiaceae</taxon>
        <taxon>Jaapia</taxon>
    </lineage>
</organism>
<dbReference type="InParanoid" id="A0A067PXJ5"/>
<dbReference type="Proteomes" id="UP000027265">
    <property type="component" value="Unassembled WGS sequence"/>
</dbReference>
<evidence type="ECO:0000313" key="3">
    <source>
        <dbReference type="Proteomes" id="UP000027265"/>
    </source>
</evidence>
<dbReference type="InterPro" id="IPR036047">
    <property type="entry name" value="F-box-like_dom_sf"/>
</dbReference>
<accession>A0A067PXJ5</accession>
<dbReference type="AlphaFoldDB" id="A0A067PXJ5"/>
<reference evidence="3" key="1">
    <citation type="journal article" date="2014" name="Proc. Natl. Acad. Sci. U.S.A.">
        <title>Extensive sampling of basidiomycete genomes demonstrates inadequacy of the white-rot/brown-rot paradigm for wood decay fungi.</title>
        <authorList>
            <person name="Riley R."/>
            <person name="Salamov A.A."/>
            <person name="Brown D.W."/>
            <person name="Nagy L.G."/>
            <person name="Floudas D."/>
            <person name="Held B.W."/>
            <person name="Levasseur A."/>
            <person name="Lombard V."/>
            <person name="Morin E."/>
            <person name="Otillar R."/>
            <person name="Lindquist E.A."/>
            <person name="Sun H."/>
            <person name="LaButti K.M."/>
            <person name="Schmutz J."/>
            <person name="Jabbour D."/>
            <person name="Luo H."/>
            <person name="Baker S.E."/>
            <person name="Pisabarro A.G."/>
            <person name="Walton J.D."/>
            <person name="Blanchette R.A."/>
            <person name="Henrissat B."/>
            <person name="Martin F."/>
            <person name="Cullen D."/>
            <person name="Hibbett D.S."/>
            <person name="Grigoriev I.V."/>
        </authorList>
    </citation>
    <scope>NUCLEOTIDE SEQUENCE [LARGE SCALE GENOMIC DNA]</scope>
    <source>
        <strain evidence="3">MUCL 33604</strain>
    </source>
</reference>
<keyword evidence="3" id="KW-1185">Reference proteome</keyword>
<sequence length="175" mass="20286">MLSSPFPLLELPSELIDAVIDFVDEHSDVLALALTCHLFNAILIPDHLRYRKISISLPHLDILQDLISRPALALNVRCLIVKHKRNCPPPYDHRHRCCETAESETEAENTLCRALGLMRNLQKLEWWLRQLLYTKDLIWETINASCPQLSELVVREATYCRKRSLSTSKVRKLYL</sequence>
<dbReference type="InterPro" id="IPR001810">
    <property type="entry name" value="F-box_dom"/>
</dbReference>
<feature type="domain" description="F-box" evidence="1">
    <location>
        <begin position="5"/>
        <end position="53"/>
    </location>
</feature>
<proteinExistence type="predicted"/>
<evidence type="ECO:0000259" key="1">
    <source>
        <dbReference type="PROSITE" id="PS50181"/>
    </source>
</evidence>
<dbReference type="OrthoDB" id="3036354at2759"/>
<gene>
    <name evidence="2" type="ORF">JAAARDRAFT_134183</name>
</gene>
<name>A0A067PXJ5_9AGAM</name>
<protein>
    <recommendedName>
        <fullName evidence="1">F-box domain-containing protein</fullName>
    </recommendedName>
</protein>
<dbReference type="PROSITE" id="PS50181">
    <property type="entry name" value="FBOX"/>
    <property type="match status" value="1"/>
</dbReference>
<dbReference type="HOGENOM" id="CLU_1532782_0_0_1"/>
<evidence type="ECO:0000313" key="2">
    <source>
        <dbReference type="EMBL" id="KDQ55071.1"/>
    </source>
</evidence>
<dbReference type="SUPFAM" id="SSF81383">
    <property type="entry name" value="F-box domain"/>
    <property type="match status" value="1"/>
</dbReference>
<dbReference type="EMBL" id="KL197726">
    <property type="protein sequence ID" value="KDQ55071.1"/>
    <property type="molecule type" value="Genomic_DNA"/>
</dbReference>